<dbReference type="InterPro" id="IPR003660">
    <property type="entry name" value="HAMP_dom"/>
</dbReference>
<dbReference type="GO" id="GO:0005886">
    <property type="term" value="C:plasma membrane"/>
    <property type="evidence" value="ECO:0007669"/>
    <property type="project" value="TreeGrafter"/>
</dbReference>
<dbReference type="PANTHER" id="PTHR45436">
    <property type="entry name" value="SENSOR HISTIDINE KINASE YKOH"/>
    <property type="match status" value="1"/>
</dbReference>
<dbReference type="GO" id="GO:0004673">
    <property type="term" value="F:protein histidine kinase activity"/>
    <property type="evidence" value="ECO:0007669"/>
    <property type="project" value="UniProtKB-EC"/>
</dbReference>
<keyword evidence="5" id="KW-0808">Transferase</keyword>
<evidence type="ECO:0000259" key="12">
    <source>
        <dbReference type="PROSITE" id="PS50109"/>
    </source>
</evidence>
<evidence type="ECO:0000256" key="1">
    <source>
        <dbReference type="ARBA" id="ARBA00000085"/>
    </source>
</evidence>
<feature type="transmembrane region" description="Helical" evidence="11">
    <location>
        <begin position="12"/>
        <end position="31"/>
    </location>
</feature>
<feature type="transmembrane region" description="Helical" evidence="11">
    <location>
        <begin position="159"/>
        <end position="180"/>
    </location>
</feature>
<dbReference type="InterPro" id="IPR050428">
    <property type="entry name" value="TCS_sensor_his_kinase"/>
</dbReference>
<keyword evidence="9" id="KW-0902">Two-component regulatory system</keyword>
<dbReference type="Pfam" id="PF02518">
    <property type="entry name" value="HATPase_c"/>
    <property type="match status" value="1"/>
</dbReference>
<evidence type="ECO:0000313" key="14">
    <source>
        <dbReference type="EMBL" id="RCX24732.1"/>
    </source>
</evidence>
<sequence length="443" mass="48784">MNSLERRLQAGLAVSLVLLMGLLWWLVNMAIGRLTEDYVASRLSHDGETLLAAVAFGSDGAPVLDAGRLNVIYDQPFSGHYYLILPEAGEALHSPSSWDTPLEVAALEPGRQRVWQLDGPVDQRLLAWAGGFRKQGHTLTIAVAEDLSPLTDSLRRFNGYFAALVGLVLLVTLGVQQVVVRRSFRPLRRVREEIRRLEEGEIGQLPENVPAEVRPLVAEVNSLLDLVSQRLQRSRNALGNLAHALKGPLHLVTQITRGEALADKPEVAAELEQHTDRIRQLMERELRRARLAGSGAPGRRFRPMDDLEGLVTVLERIHDEHRVHIVLQFDGPDRAVQGDRDDLLELFGNLLDNACKWSAGRVRCRVDSGAGLAVDVEDDGPGCDGEQLDQLTGRGVRIDESVAGHGLGLSIVKDIVQLYGGSLRFDRSPELGGLRVRVRLPGI</sequence>
<keyword evidence="6 11" id="KW-0812">Transmembrane</keyword>
<gene>
    <name evidence="14" type="ORF">DFQ59_11617</name>
</gene>
<evidence type="ECO:0000256" key="2">
    <source>
        <dbReference type="ARBA" id="ARBA00004370"/>
    </source>
</evidence>
<evidence type="ECO:0000313" key="15">
    <source>
        <dbReference type="Proteomes" id="UP000252707"/>
    </source>
</evidence>
<dbReference type="PROSITE" id="PS50109">
    <property type="entry name" value="HIS_KIN"/>
    <property type="match status" value="1"/>
</dbReference>
<keyword evidence="8 11" id="KW-1133">Transmembrane helix</keyword>
<dbReference type="EC" id="2.7.13.3" evidence="3"/>
<evidence type="ECO:0000256" key="6">
    <source>
        <dbReference type="ARBA" id="ARBA00022692"/>
    </source>
</evidence>
<evidence type="ECO:0000256" key="7">
    <source>
        <dbReference type="ARBA" id="ARBA00022777"/>
    </source>
</evidence>
<evidence type="ECO:0000256" key="5">
    <source>
        <dbReference type="ARBA" id="ARBA00022679"/>
    </source>
</evidence>
<evidence type="ECO:0000256" key="4">
    <source>
        <dbReference type="ARBA" id="ARBA00022553"/>
    </source>
</evidence>
<dbReference type="OrthoDB" id="9809567at2"/>
<feature type="domain" description="HAMP" evidence="13">
    <location>
        <begin position="181"/>
        <end position="232"/>
    </location>
</feature>
<keyword evidence="10 11" id="KW-0472">Membrane</keyword>
<dbReference type="EMBL" id="QPJY01000016">
    <property type="protein sequence ID" value="RCX24732.1"/>
    <property type="molecule type" value="Genomic_DNA"/>
</dbReference>
<evidence type="ECO:0000256" key="10">
    <source>
        <dbReference type="ARBA" id="ARBA00023136"/>
    </source>
</evidence>
<keyword evidence="7 14" id="KW-0418">Kinase</keyword>
<dbReference type="InterPro" id="IPR004358">
    <property type="entry name" value="Sig_transdc_His_kin-like_C"/>
</dbReference>
<evidence type="ECO:0000256" key="3">
    <source>
        <dbReference type="ARBA" id="ARBA00012438"/>
    </source>
</evidence>
<dbReference type="PANTHER" id="PTHR45436:SF5">
    <property type="entry name" value="SENSOR HISTIDINE KINASE TRCS"/>
    <property type="match status" value="1"/>
</dbReference>
<comment type="caution">
    <text evidence="14">The sequence shown here is derived from an EMBL/GenBank/DDBJ whole genome shotgun (WGS) entry which is preliminary data.</text>
</comment>
<dbReference type="Gene3D" id="3.30.565.10">
    <property type="entry name" value="Histidine kinase-like ATPase, C-terminal domain"/>
    <property type="match status" value="1"/>
</dbReference>
<evidence type="ECO:0000256" key="11">
    <source>
        <dbReference type="SAM" id="Phobius"/>
    </source>
</evidence>
<dbReference type="InterPro" id="IPR036890">
    <property type="entry name" value="HATPase_C_sf"/>
</dbReference>
<dbReference type="SUPFAM" id="SSF55874">
    <property type="entry name" value="ATPase domain of HSP90 chaperone/DNA topoisomerase II/histidine kinase"/>
    <property type="match status" value="1"/>
</dbReference>
<evidence type="ECO:0000256" key="9">
    <source>
        <dbReference type="ARBA" id="ARBA00023012"/>
    </source>
</evidence>
<reference evidence="14 15" key="1">
    <citation type="submission" date="2018-07" db="EMBL/GenBank/DDBJ databases">
        <title>Genomic Encyclopedia of Type Strains, Phase IV (KMG-IV): sequencing the most valuable type-strain genomes for metagenomic binning, comparative biology and taxonomic classification.</title>
        <authorList>
            <person name="Goeker M."/>
        </authorList>
    </citation>
    <scope>NUCLEOTIDE SEQUENCE [LARGE SCALE GENOMIC DNA]</scope>
    <source>
        <strain evidence="14 15">DSM 26407</strain>
    </source>
</reference>
<comment type="catalytic activity">
    <reaction evidence="1">
        <text>ATP + protein L-histidine = ADP + protein N-phospho-L-histidine.</text>
        <dbReference type="EC" id="2.7.13.3"/>
    </reaction>
</comment>
<dbReference type="SMART" id="SM00387">
    <property type="entry name" value="HATPase_c"/>
    <property type="match status" value="1"/>
</dbReference>
<keyword evidence="4" id="KW-0597">Phosphoprotein</keyword>
<keyword evidence="15" id="KW-1185">Reference proteome</keyword>
<dbReference type="InterPro" id="IPR003594">
    <property type="entry name" value="HATPase_dom"/>
</dbReference>
<dbReference type="InterPro" id="IPR005467">
    <property type="entry name" value="His_kinase_dom"/>
</dbReference>
<name>A0A369BSU4_9GAMM</name>
<dbReference type="PROSITE" id="PS50885">
    <property type="entry name" value="HAMP"/>
    <property type="match status" value="1"/>
</dbReference>
<comment type="subcellular location">
    <subcellularLocation>
        <location evidence="2">Membrane</location>
    </subcellularLocation>
</comment>
<dbReference type="PRINTS" id="PR00344">
    <property type="entry name" value="BCTRLSENSOR"/>
</dbReference>
<accession>A0A369BSU4</accession>
<dbReference type="Proteomes" id="UP000252707">
    <property type="component" value="Unassembled WGS sequence"/>
</dbReference>
<dbReference type="RefSeq" id="WP_114281185.1">
    <property type="nucleotide sequence ID" value="NZ_QPJY01000016.1"/>
</dbReference>
<protein>
    <recommendedName>
        <fullName evidence="3">histidine kinase</fullName>
        <ecNumber evidence="3">2.7.13.3</ecNumber>
    </recommendedName>
</protein>
<evidence type="ECO:0000259" key="13">
    <source>
        <dbReference type="PROSITE" id="PS50885"/>
    </source>
</evidence>
<proteinExistence type="predicted"/>
<evidence type="ECO:0000256" key="8">
    <source>
        <dbReference type="ARBA" id="ARBA00022989"/>
    </source>
</evidence>
<organism evidence="14 15">
    <name type="scientific">Thioalbus denitrificans</name>
    <dbReference type="NCBI Taxonomy" id="547122"/>
    <lineage>
        <taxon>Bacteria</taxon>
        <taxon>Pseudomonadati</taxon>
        <taxon>Pseudomonadota</taxon>
        <taxon>Gammaproteobacteria</taxon>
        <taxon>Chromatiales</taxon>
        <taxon>Ectothiorhodospiraceae</taxon>
        <taxon>Thioalbus</taxon>
    </lineage>
</organism>
<dbReference type="GO" id="GO:0000160">
    <property type="term" value="P:phosphorelay signal transduction system"/>
    <property type="evidence" value="ECO:0007669"/>
    <property type="project" value="UniProtKB-KW"/>
</dbReference>
<dbReference type="AlphaFoldDB" id="A0A369BSU4"/>
<feature type="domain" description="Histidine kinase" evidence="12">
    <location>
        <begin position="240"/>
        <end position="443"/>
    </location>
</feature>
<dbReference type="Gene3D" id="1.10.287.130">
    <property type="match status" value="1"/>
</dbReference>